<dbReference type="EMBL" id="OK318991">
    <property type="protein sequence ID" value="UCR90948.1"/>
    <property type="molecule type" value="Genomic_DNA"/>
</dbReference>
<organism evidence="1 2">
    <name type="scientific">Ralstonia phage RpY2</name>
    <dbReference type="NCBI Taxonomy" id="2880950"/>
    <lineage>
        <taxon>Viruses</taxon>
        <taxon>Duplodnaviria</taxon>
        <taxon>Heunggongvirae</taxon>
        <taxon>Uroviricota</taxon>
        <taxon>Caudoviricetes</taxon>
        <taxon>Autographivirales</taxon>
        <taxon>Autotranscriptaviridae</taxon>
        <taxon>Serkorvirus</taxon>
        <taxon>Serkorvirus RpY2</taxon>
    </lineage>
</organism>
<reference evidence="1 2" key="1">
    <citation type="journal article" date="2021" name="Curr. Microbiol.">
        <title>Complete Genome Sequence of a Novel Bacteriophage RpY1 Infecting Ralstonia solanacearum Strains.</title>
        <authorList>
            <person name="Lee S.Y."/>
            <person name="Thapa Magar R."/>
            <person name="Kim H.J."/>
            <person name="Choi K."/>
            <person name="Lee S.W."/>
        </authorList>
    </citation>
    <scope>NUCLEOTIDE SEQUENCE [LARGE SCALE GENOMIC DNA]</scope>
</reference>
<proteinExistence type="predicted"/>
<protein>
    <submittedName>
        <fullName evidence="1">Packaging maturation protein B</fullName>
    </submittedName>
</protein>
<name>A0AC61TNJ6_9CAUD</name>
<sequence length="593" mass="66994">MSIEQLKADTREALLQKRMRDDFRVFVWFVWKVINLPNPTAIQNDMALTLQNPPSRRFILQGFRGVAKSFITCAYVVWRLWRDPQLKIMIVSASKERADANSQFIKKIISEIEFLHHLKAKPGQVDTVVKFDVGPKLPDHSPSVKSVGITGQLTGSRADIIIADDVEVPGNSSTQGARDKLFELVKEFDAILKPGGTVIYLGTPQNEMSLYNELLNRGYTTLIWPARYPRDEKQRANYGTRLAPYLAERYDADPDGLAWKPTDPERFDEKDLLEREVSYGKAGFALQFMLDTSLSDAEKYPLRLRDMIVGLFPKERAPMAHDWLPGPALELGNLPQIGLKGDRYYGAYGSSKEMSNYFGKVLAIDPSGRGKDETGYAVMYFLNGYLYLMEVGGFRGGYEDSTLEELAKVAKKWNVNDVIIEGNFGDGMYLKLFTPFLHRIHKCSVEEIKSVGQKEVRIADVLEPIFGAHRFCVSESAIEHDYATAKDVDGKFDPKYSCFYQMSRLTRERGALAHDDRLDAVAMAAAFFVERMDLDAAKQIQEATEEFIAAHMEDPLRTGEHLTRYIDGGDGMVILSSEDPSDDYWGDLNMLDG</sequence>
<keyword evidence="2" id="KW-1185">Reference proteome</keyword>
<accession>A0AC61TNJ6</accession>
<dbReference type="Proteomes" id="UP000827525">
    <property type="component" value="Segment"/>
</dbReference>
<evidence type="ECO:0000313" key="1">
    <source>
        <dbReference type="EMBL" id="UCR90948.1"/>
    </source>
</evidence>
<evidence type="ECO:0000313" key="2">
    <source>
        <dbReference type="Proteomes" id="UP000827525"/>
    </source>
</evidence>